<comment type="caution">
    <text evidence="1">The sequence shown here is derived from an EMBL/GenBank/DDBJ whole genome shotgun (WGS) entry which is preliminary data.</text>
</comment>
<evidence type="ECO:0000313" key="2">
    <source>
        <dbReference type="Proteomes" id="UP001201217"/>
    </source>
</evidence>
<evidence type="ECO:0000313" key="1">
    <source>
        <dbReference type="EMBL" id="MCF4098733.1"/>
    </source>
</evidence>
<dbReference type="EMBL" id="JAKGTI010000002">
    <property type="protein sequence ID" value="MCF4098733.1"/>
    <property type="molecule type" value="Genomic_DNA"/>
</dbReference>
<name>A0ABS9EBC8_9HYPH</name>
<gene>
    <name evidence="1" type="ORF">L1I42_09575</name>
</gene>
<protein>
    <submittedName>
        <fullName evidence="1">DUF3126 family protein</fullName>
    </submittedName>
</protein>
<organism evidence="1 2">
    <name type="scientific">Maritalea mediterranea</name>
    <dbReference type="NCBI Taxonomy" id="2909667"/>
    <lineage>
        <taxon>Bacteria</taxon>
        <taxon>Pseudomonadati</taxon>
        <taxon>Pseudomonadota</taxon>
        <taxon>Alphaproteobacteria</taxon>
        <taxon>Hyphomicrobiales</taxon>
        <taxon>Devosiaceae</taxon>
        <taxon>Maritalea</taxon>
    </lineage>
</organism>
<reference evidence="1 2" key="1">
    <citation type="submission" date="2022-01" db="EMBL/GenBank/DDBJ databases">
        <title>Maritalea mediterranea sp. nov., isolated from marine plastic residues from the Malva-rosa beach (Valencia, Spain).</title>
        <authorList>
            <person name="Vidal-Verdu A."/>
            <person name="Molina-Menor E."/>
            <person name="Pascual J."/>
            <person name="Pereto J."/>
            <person name="Porcar M."/>
        </authorList>
    </citation>
    <scope>NUCLEOTIDE SEQUENCE [LARGE SCALE GENOMIC DNA]</scope>
    <source>
        <strain evidence="1 2">P4.10X</strain>
    </source>
</reference>
<dbReference type="InterPro" id="IPR021473">
    <property type="entry name" value="DUF3126"/>
</dbReference>
<sequence length="73" mass="8380">MRKDELVNLQKYLQAKFGNPQLLVKARPKKDDSAEVYLGEEFIGVLYLDEDEGERSFNFQMAILDIDLDEVAG</sequence>
<accession>A0ABS9EBC8</accession>
<dbReference type="RefSeq" id="WP_236114306.1">
    <property type="nucleotide sequence ID" value="NZ_JAKGTI010000002.1"/>
</dbReference>
<dbReference type="Proteomes" id="UP001201217">
    <property type="component" value="Unassembled WGS sequence"/>
</dbReference>
<proteinExistence type="predicted"/>
<keyword evidence="2" id="KW-1185">Reference proteome</keyword>
<dbReference type="Pfam" id="PF11324">
    <property type="entry name" value="DUF3126"/>
    <property type="match status" value="1"/>
</dbReference>